<dbReference type="InterPro" id="IPR001789">
    <property type="entry name" value="Sig_transdc_resp-reg_receiver"/>
</dbReference>
<evidence type="ECO:0000259" key="7">
    <source>
        <dbReference type="PROSITE" id="PS50110"/>
    </source>
</evidence>
<dbReference type="InterPro" id="IPR039420">
    <property type="entry name" value="WalR-like"/>
</dbReference>
<accession>A0ABW9R0G2</accession>
<gene>
    <name evidence="9" type="ORF">GHK86_15950</name>
</gene>
<proteinExistence type="predicted"/>
<protein>
    <submittedName>
        <fullName evidence="9">Response regulator</fullName>
    </submittedName>
</protein>
<dbReference type="InterPro" id="IPR001867">
    <property type="entry name" value="OmpR/PhoB-type_DNA-bd"/>
</dbReference>
<keyword evidence="10" id="KW-1185">Reference proteome</keyword>
<dbReference type="Gene3D" id="6.10.250.690">
    <property type="match status" value="1"/>
</dbReference>
<dbReference type="Pfam" id="PF00486">
    <property type="entry name" value="Trans_reg_C"/>
    <property type="match status" value="1"/>
</dbReference>
<sequence length="220" mass="24198">MLVVDDERTERYLLRQYLTREGFEVAEADNGSDGLARLREGGVDLALLDVMMPGLDGMEVTRLIRQESDIPIILLTARGEEAARVAGLEVGADDYVVKPVSMPEVVARVRAQLRRANGQLVAGRSEGVLKVGDITLDVDARRCLVGDEPVELTRREFDLLAALASRPGKVLTRQQLLEAAWGTTYLSEKTVDVHLTKLRAKLGEAFRVTALRGVGYRLEG</sequence>
<dbReference type="EMBL" id="WJHE01000897">
    <property type="protein sequence ID" value="MST34208.1"/>
    <property type="molecule type" value="Genomic_DNA"/>
</dbReference>
<dbReference type="PROSITE" id="PS51755">
    <property type="entry name" value="OMPR_PHOB"/>
    <property type="match status" value="1"/>
</dbReference>
<evidence type="ECO:0000256" key="6">
    <source>
        <dbReference type="PROSITE-ProRule" id="PRU01091"/>
    </source>
</evidence>
<reference evidence="9 10" key="1">
    <citation type="submission" date="2019-11" db="EMBL/GenBank/DDBJ databases">
        <title>Acidiferrimicrobium australis gen. nov., sp. nov., an acidophilic and obligately heterotrophic, member of the Actinobacteria that catalyses dissimilatory oxido- reduction of iron isolated from metal-rich acidic water in Chile.</title>
        <authorList>
            <person name="Gonzalez D."/>
            <person name="Huber K."/>
            <person name="Hedrich S."/>
            <person name="Rojas-Villalobos C."/>
            <person name="Quatrini R."/>
            <person name="Dinamarca M.A."/>
            <person name="Schwarz A."/>
            <person name="Canales C."/>
            <person name="Nancucheo I."/>
        </authorList>
    </citation>
    <scope>NUCLEOTIDE SEQUENCE [LARGE SCALE GENOMIC DNA]</scope>
    <source>
        <strain evidence="9 10">USS-CCA1</strain>
    </source>
</reference>
<evidence type="ECO:0000256" key="5">
    <source>
        <dbReference type="PROSITE-ProRule" id="PRU00169"/>
    </source>
</evidence>
<dbReference type="Gene3D" id="1.10.10.10">
    <property type="entry name" value="Winged helix-like DNA-binding domain superfamily/Winged helix DNA-binding domain"/>
    <property type="match status" value="1"/>
</dbReference>
<evidence type="ECO:0000259" key="8">
    <source>
        <dbReference type="PROSITE" id="PS51755"/>
    </source>
</evidence>
<feature type="DNA-binding region" description="OmpR/PhoB-type" evidence="6">
    <location>
        <begin position="126"/>
        <end position="220"/>
    </location>
</feature>
<evidence type="ECO:0000256" key="2">
    <source>
        <dbReference type="ARBA" id="ARBA00023015"/>
    </source>
</evidence>
<keyword evidence="2" id="KW-0805">Transcription regulation</keyword>
<dbReference type="SUPFAM" id="SSF52172">
    <property type="entry name" value="CheY-like"/>
    <property type="match status" value="1"/>
</dbReference>
<dbReference type="InterPro" id="IPR016032">
    <property type="entry name" value="Sig_transdc_resp-reg_C-effctor"/>
</dbReference>
<dbReference type="Gene3D" id="3.40.50.2300">
    <property type="match status" value="1"/>
</dbReference>
<dbReference type="PROSITE" id="PS50110">
    <property type="entry name" value="RESPONSE_REGULATORY"/>
    <property type="match status" value="1"/>
</dbReference>
<feature type="domain" description="OmpR/PhoB-type" evidence="8">
    <location>
        <begin position="126"/>
        <end position="220"/>
    </location>
</feature>
<dbReference type="PANTHER" id="PTHR48111">
    <property type="entry name" value="REGULATOR OF RPOS"/>
    <property type="match status" value="1"/>
</dbReference>
<comment type="caution">
    <text evidence="9">The sequence shown here is derived from an EMBL/GenBank/DDBJ whole genome shotgun (WGS) entry which is preliminary data.</text>
</comment>
<dbReference type="Proteomes" id="UP000437736">
    <property type="component" value="Unassembled WGS sequence"/>
</dbReference>
<evidence type="ECO:0000313" key="10">
    <source>
        <dbReference type="Proteomes" id="UP000437736"/>
    </source>
</evidence>
<keyword evidence="4" id="KW-0804">Transcription</keyword>
<dbReference type="SMART" id="SM00862">
    <property type="entry name" value="Trans_reg_C"/>
    <property type="match status" value="1"/>
</dbReference>
<dbReference type="InterPro" id="IPR011006">
    <property type="entry name" value="CheY-like_superfamily"/>
</dbReference>
<organism evidence="9 10">
    <name type="scientific">Acidiferrimicrobium australe</name>
    <dbReference type="NCBI Taxonomy" id="2664430"/>
    <lineage>
        <taxon>Bacteria</taxon>
        <taxon>Bacillati</taxon>
        <taxon>Actinomycetota</taxon>
        <taxon>Acidimicrobiia</taxon>
        <taxon>Acidimicrobiales</taxon>
        <taxon>Acidimicrobiaceae</taxon>
        <taxon>Acidiferrimicrobium</taxon>
    </lineage>
</organism>
<dbReference type="PANTHER" id="PTHR48111:SF4">
    <property type="entry name" value="DNA-BINDING DUAL TRANSCRIPTIONAL REGULATOR OMPR"/>
    <property type="match status" value="1"/>
</dbReference>
<feature type="domain" description="Response regulatory" evidence="7">
    <location>
        <begin position="1"/>
        <end position="113"/>
    </location>
</feature>
<evidence type="ECO:0000313" key="9">
    <source>
        <dbReference type="EMBL" id="MST34208.1"/>
    </source>
</evidence>
<dbReference type="CDD" id="cd00383">
    <property type="entry name" value="trans_reg_C"/>
    <property type="match status" value="1"/>
</dbReference>
<name>A0ABW9R0G2_9ACTN</name>
<keyword evidence="3 6" id="KW-0238">DNA-binding</keyword>
<dbReference type="SUPFAM" id="SSF46894">
    <property type="entry name" value="C-terminal effector domain of the bipartite response regulators"/>
    <property type="match status" value="1"/>
</dbReference>
<dbReference type="InterPro" id="IPR036388">
    <property type="entry name" value="WH-like_DNA-bd_sf"/>
</dbReference>
<dbReference type="CDD" id="cd17574">
    <property type="entry name" value="REC_OmpR"/>
    <property type="match status" value="1"/>
</dbReference>
<evidence type="ECO:0000256" key="1">
    <source>
        <dbReference type="ARBA" id="ARBA00022553"/>
    </source>
</evidence>
<dbReference type="Pfam" id="PF00072">
    <property type="entry name" value="Response_reg"/>
    <property type="match status" value="1"/>
</dbReference>
<evidence type="ECO:0000256" key="4">
    <source>
        <dbReference type="ARBA" id="ARBA00023163"/>
    </source>
</evidence>
<dbReference type="SMART" id="SM00448">
    <property type="entry name" value="REC"/>
    <property type="match status" value="1"/>
</dbReference>
<evidence type="ECO:0000256" key="3">
    <source>
        <dbReference type="ARBA" id="ARBA00023125"/>
    </source>
</evidence>
<feature type="modified residue" description="4-aspartylphosphate" evidence="5">
    <location>
        <position position="49"/>
    </location>
</feature>
<keyword evidence="1 5" id="KW-0597">Phosphoprotein</keyword>